<dbReference type="Gene3D" id="2.60.120.200">
    <property type="match status" value="1"/>
</dbReference>
<comment type="caution">
    <text evidence="2">Lacks conserved residue(s) required for the propagation of feature annotation.</text>
</comment>
<dbReference type="EMBL" id="MAVT02001315">
    <property type="protein sequence ID" value="POS71295.1"/>
    <property type="molecule type" value="Genomic_DNA"/>
</dbReference>
<feature type="signal peptide" evidence="3">
    <location>
        <begin position="1"/>
        <end position="23"/>
    </location>
</feature>
<evidence type="ECO:0000259" key="4">
    <source>
        <dbReference type="PROSITE" id="PS50941"/>
    </source>
</evidence>
<dbReference type="PANTHER" id="PTHR10963">
    <property type="entry name" value="GLYCOSYL HYDROLASE-RELATED"/>
    <property type="match status" value="1"/>
</dbReference>
<evidence type="ECO:0000259" key="5">
    <source>
        <dbReference type="PROSITE" id="PS51762"/>
    </source>
</evidence>
<name>A0A2P5HM41_DIAHE</name>
<dbReference type="CDD" id="cd11618">
    <property type="entry name" value="ChtBD1_1"/>
    <property type="match status" value="1"/>
</dbReference>
<dbReference type="InterPro" id="IPR001002">
    <property type="entry name" value="Chitin-bd_1"/>
</dbReference>
<evidence type="ECO:0000256" key="1">
    <source>
        <dbReference type="ARBA" id="ARBA00022669"/>
    </source>
</evidence>
<feature type="chain" id="PRO_5015130584" evidence="3">
    <location>
        <begin position="24"/>
        <end position="393"/>
    </location>
</feature>
<evidence type="ECO:0000256" key="3">
    <source>
        <dbReference type="SAM" id="SignalP"/>
    </source>
</evidence>
<comment type="caution">
    <text evidence="6">The sequence shown here is derived from an EMBL/GenBank/DDBJ whole genome shotgun (WGS) entry which is preliminary data.</text>
</comment>
<keyword evidence="7" id="KW-1185">Reference proteome</keyword>
<evidence type="ECO:0000313" key="6">
    <source>
        <dbReference type="EMBL" id="POS71295.1"/>
    </source>
</evidence>
<dbReference type="PANTHER" id="PTHR10963:SF24">
    <property type="entry name" value="GLYCOSIDASE C21B10.07-RELATED"/>
    <property type="match status" value="1"/>
</dbReference>
<dbReference type="InterPro" id="IPR036861">
    <property type="entry name" value="Endochitinase-like_sf"/>
</dbReference>
<dbReference type="PROSITE" id="PS50941">
    <property type="entry name" value="CHIT_BIND_I_2"/>
    <property type="match status" value="1"/>
</dbReference>
<feature type="disulfide bond" evidence="2">
    <location>
        <begin position="368"/>
        <end position="382"/>
    </location>
</feature>
<dbReference type="InterPro" id="IPR013320">
    <property type="entry name" value="ConA-like_dom_sf"/>
</dbReference>
<dbReference type="OrthoDB" id="192832at2759"/>
<proteinExistence type="predicted"/>
<dbReference type="Proteomes" id="UP000094444">
    <property type="component" value="Unassembled WGS sequence"/>
</dbReference>
<dbReference type="SUPFAM" id="SSF57016">
    <property type="entry name" value="Plant lectins/antimicrobial peptides"/>
    <property type="match status" value="1"/>
</dbReference>
<gene>
    <name evidence="6" type="ORF">DHEL01_v210314</name>
</gene>
<organism evidence="6 7">
    <name type="scientific">Diaporthe helianthi</name>
    <dbReference type="NCBI Taxonomy" id="158607"/>
    <lineage>
        <taxon>Eukaryota</taxon>
        <taxon>Fungi</taxon>
        <taxon>Dikarya</taxon>
        <taxon>Ascomycota</taxon>
        <taxon>Pezizomycotina</taxon>
        <taxon>Sordariomycetes</taxon>
        <taxon>Sordariomycetidae</taxon>
        <taxon>Diaporthales</taxon>
        <taxon>Diaporthaceae</taxon>
        <taxon>Diaporthe</taxon>
    </lineage>
</organism>
<evidence type="ECO:0000313" key="7">
    <source>
        <dbReference type="Proteomes" id="UP000094444"/>
    </source>
</evidence>
<sequence>MGFKGQVAAIILALSLEVSPAAAAFTLKRTYNGSNFLDQFYFRNTAYFHSIDIPSGDPTDGFVDYQSQSAAASKGLTKVQSNGQVYLGVDYTTKHSTSDQGRASVRLESKETFGPGSLLVADIAHMPANGCAIWPAFWTYNFGENPMGEIDIIEGGGAAGLQDRNIVSLHTCSACRFTNVGGSDERPNCALGGDCSDASTNWDGCGSTGNSQSYGDAFNAAGGGVYATYLEDNRLRIWSWPKASVPADLTSGTPNPESWGAASSDFKTANGGCNIADNFQEQTIIINTDFCGSMIDDGTWAAVTSCSSQESTCRAFAAGHPDAFKNAYWLFNSIKLYQSTGTDQTVSLDGNCAGSTGQTCQGSTFGNCCSQYGYCGATSGYCGTGCQPGFGTC</sequence>
<dbReference type="Pfam" id="PF26113">
    <property type="entry name" value="GH16_XgeA"/>
    <property type="match status" value="1"/>
</dbReference>
<reference evidence="6" key="1">
    <citation type="submission" date="2017-09" db="EMBL/GenBank/DDBJ databases">
        <title>Polyketide synthases of a Diaporthe helianthi virulent isolate.</title>
        <authorList>
            <person name="Baroncelli R."/>
        </authorList>
    </citation>
    <scope>NUCLEOTIDE SEQUENCE [LARGE SCALE GENOMIC DNA]</scope>
    <source>
        <strain evidence="6">7/96</strain>
    </source>
</reference>
<keyword evidence="3" id="KW-0732">Signal</keyword>
<dbReference type="InterPro" id="IPR050546">
    <property type="entry name" value="Glycosyl_Hydrlase_16"/>
</dbReference>
<dbReference type="CDD" id="cd02181">
    <property type="entry name" value="GH16_fungal_Lam16A_glucanase"/>
    <property type="match status" value="1"/>
</dbReference>
<dbReference type="PROSITE" id="PS51762">
    <property type="entry name" value="GH16_2"/>
    <property type="match status" value="1"/>
</dbReference>
<dbReference type="InterPro" id="IPR000757">
    <property type="entry name" value="Beta-glucanase-like"/>
</dbReference>
<keyword evidence="2" id="KW-1015">Disulfide bond</keyword>
<dbReference type="STRING" id="158607.A0A2P5HM41"/>
<feature type="domain" description="Chitin-binding type-1" evidence="4">
    <location>
        <begin position="349"/>
        <end position="393"/>
    </location>
</feature>
<dbReference type="InParanoid" id="A0A2P5HM41"/>
<accession>A0A2P5HM41</accession>
<dbReference type="GO" id="GO:0009251">
    <property type="term" value="P:glucan catabolic process"/>
    <property type="evidence" value="ECO:0007669"/>
    <property type="project" value="TreeGrafter"/>
</dbReference>
<dbReference type="GO" id="GO:0008061">
    <property type="term" value="F:chitin binding"/>
    <property type="evidence" value="ECO:0007669"/>
    <property type="project" value="UniProtKB-UniRule"/>
</dbReference>
<dbReference type="SUPFAM" id="SSF49899">
    <property type="entry name" value="Concanavalin A-like lectins/glucanases"/>
    <property type="match status" value="1"/>
</dbReference>
<dbReference type="GO" id="GO:0004553">
    <property type="term" value="F:hydrolase activity, hydrolyzing O-glycosyl compounds"/>
    <property type="evidence" value="ECO:0007669"/>
    <property type="project" value="InterPro"/>
</dbReference>
<evidence type="ECO:0000256" key="2">
    <source>
        <dbReference type="PROSITE-ProRule" id="PRU00261"/>
    </source>
</evidence>
<keyword evidence="1 2" id="KW-0147">Chitin-binding</keyword>
<dbReference type="AlphaFoldDB" id="A0A2P5HM41"/>
<dbReference type="Gene3D" id="3.30.60.10">
    <property type="entry name" value="Endochitinase-like"/>
    <property type="match status" value="1"/>
</dbReference>
<feature type="domain" description="GH16" evidence="5">
    <location>
        <begin position="46"/>
        <end position="342"/>
    </location>
</feature>
<protein>
    <submittedName>
        <fullName evidence="6">Uncharacterized protein</fullName>
    </submittedName>
</protein>